<dbReference type="OMA" id="PHEQIEW"/>
<dbReference type="GO" id="GO:0008270">
    <property type="term" value="F:zinc ion binding"/>
    <property type="evidence" value="ECO:0007669"/>
    <property type="project" value="UniProtKB-KW"/>
</dbReference>
<dbReference type="SMART" id="SM00064">
    <property type="entry name" value="FYVE"/>
    <property type="match status" value="1"/>
</dbReference>
<evidence type="ECO:0000256" key="4">
    <source>
        <dbReference type="ARBA" id="ARBA00022771"/>
    </source>
</evidence>
<dbReference type="EMBL" id="LT671823">
    <property type="protein sequence ID" value="SHO77391.1"/>
    <property type="molecule type" value="Genomic_DNA"/>
</dbReference>
<dbReference type="CDD" id="cd00065">
    <property type="entry name" value="FYVE_like_SF"/>
    <property type="match status" value="1"/>
</dbReference>
<dbReference type="InterPro" id="IPR051944">
    <property type="entry name" value="BEACH_domain_protein"/>
</dbReference>
<dbReference type="InterPro" id="IPR000409">
    <property type="entry name" value="BEACH_dom"/>
</dbReference>
<dbReference type="InterPro" id="IPR000306">
    <property type="entry name" value="Znf_FYVE"/>
</dbReference>
<organism evidence="11 12">
    <name type="scientific">Malassezia sympodialis (strain ATCC 42132)</name>
    <name type="common">Atopic eczema-associated yeast</name>
    <dbReference type="NCBI Taxonomy" id="1230383"/>
    <lineage>
        <taxon>Eukaryota</taxon>
        <taxon>Fungi</taxon>
        <taxon>Dikarya</taxon>
        <taxon>Basidiomycota</taxon>
        <taxon>Ustilaginomycotina</taxon>
        <taxon>Malasseziomycetes</taxon>
        <taxon>Malasseziales</taxon>
        <taxon>Malasseziaceae</taxon>
        <taxon>Malassezia</taxon>
    </lineage>
</organism>
<dbReference type="InterPro" id="IPR013320">
    <property type="entry name" value="ConA-like_dom_sf"/>
</dbReference>
<dbReference type="InterPro" id="IPR023362">
    <property type="entry name" value="PH-BEACH_dom"/>
</dbReference>
<dbReference type="InterPro" id="IPR011993">
    <property type="entry name" value="PH-like_dom_sf"/>
</dbReference>
<keyword evidence="3" id="KW-0677">Repeat</keyword>
<dbReference type="STRING" id="1230383.A0A1M8A4P6"/>
<dbReference type="Gene3D" id="1.10.1540.10">
    <property type="entry name" value="BEACH domain"/>
    <property type="match status" value="1"/>
</dbReference>
<evidence type="ECO:0000256" key="1">
    <source>
        <dbReference type="ARBA" id="ARBA00022574"/>
    </source>
</evidence>
<evidence type="ECO:0000313" key="12">
    <source>
        <dbReference type="Proteomes" id="UP000186303"/>
    </source>
</evidence>
<protein>
    <recommendedName>
        <fullName evidence="7">Beige protein homolog 1</fullName>
    </recommendedName>
</protein>
<name>A0A1M8A4P6_MALS4</name>
<proteinExistence type="predicted"/>
<dbReference type="Gene3D" id="2.130.10.10">
    <property type="entry name" value="YVTN repeat-like/Quinoprotein amine dehydrogenase"/>
    <property type="match status" value="1"/>
</dbReference>
<dbReference type="PANTHER" id="PTHR46108:SF4">
    <property type="entry name" value="BLUE CHEESE"/>
    <property type="match status" value="1"/>
</dbReference>
<dbReference type="Gene3D" id="2.30.29.30">
    <property type="entry name" value="Pleckstrin-homology domain (PH domain)/Phosphotyrosine-binding domain (PTB)"/>
    <property type="match status" value="1"/>
</dbReference>
<feature type="domain" description="BEACH" evidence="9">
    <location>
        <begin position="1608"/>
        <end position="1899"/>
    </location>
</feature>
<dbReference type="SMART" id="SM01026">
    <property type="entry name" value="Beach"/>
    <property type="match status" value="1"/>
</dbReference>
<gene>
    <name evidence="11" type="ORF">MSYG_1731</name>
</gene>
<dbReference type="Pfam" id="PF02138">
    <property type="entry name" value="Beach"/>
    <property type="match status" value="1"/>
</dbReference>
<comment type="function">
    <text evidence="6">May be involved in protein sorting and cell wall formation.</text>
</comment>
<dbReference type="FunFam" id="1.10.1540.10:FF:000001">
    <property type="entry name" value="neurobeachin isoform X1"/>
    <property type="match status" value="1"/>
</dbReference>
<dbReference type="InterPro" id="IPR015943">
    <property type="entry name" value="WD40/YVTN_repeat-like_dom_sf"/>
</dbReference>
<dbReference type="InterPro" id="IPR013083">
    <property type="entry name" value="Znf_RING/FYVE/PHD"/>
</dbReference>
<feature type="repeat" description="WD" evidence="8">
    <location>
        <begin position="2029"/>
        <end position="2070"/>
    </location>
</feature>
<sequence length="2275" mass="254572">MDGDLAVRESLMRAQMSSPLMDDPGDCPWDTASHTLPQGVGDQGTMLMDLLSEIQNTSPENYETIYILATRVYSVLTEKTGPNRVYELFGEQGGFLIVGQLLAAIQRGRDLTDETSCAWISRLLLLTLQILTDAITWSRRNLLSFERLLGWDSLVATLMEAVPSSLPSRAIAMLFGLALGQVTSGIDQFRLVSEAIRDGPTSSRLTPCLSIVHPPAIYAAVALAEEDHIKPNIRDSTYTLLHDILVADERNTSLLSRTRVPSLLLRAWLNGKHRSNEASILRLLWQDGIKRAEDVRTIFKHLMHSSLDNECELLRLLYDVAVSAHHPASLTMHAKAASKDYGIAGIHIRELPRPFPSNDPTSAGFSLAMLFHVEHTISSATLDLFRLESAPAQPMRLVLDMTSGTLMYDPGGHAQRPYSLLRARLKQGAWHSVVLTHSRSMPRVASTVHVYLDGKRVCTLQVPWPGTFPHPASVCLGGASVVGEGQATWSLASAFLMDGLIAPSIPALLHELVPSYTGNFQAPLARFLPYAGLARMHARLSELAEASNPRGQSQTYRALKNALHVAAADVFPLDHFYLHFQADHTLRCGAQVLIPNQAMPHLLKDIRPSESHGIVVGLPTLRLPHRLDEAIWSLGGCVVLLRLVELANSSASLEACVCLFLRLLSFSWRLAEDAEHIRAFGILSALLRTKTRLITLPILSALLEAAAPAAGWANVQLYRAVLLDTDLWVYTSDTVQLAYAKHFQQLLPLGGRGLAEVHLVRQLIHYAMRAFCVPIHVLNEAMQAALEGHFRARNIQALVQFLAIQLGNVAPDAASLGVAQVRTGDSLFVAPMEANQAMVPTPPTQDPRGCELARLWLATLLRILALDNAHVKLAAEAVQAKWLLVLLRPGLLPQDAELVLPLVQQLLSASPNLAHSFTRMGGFRVLEATLPSLWHVPSVFPWLWTLCLGPRKRMSSLFETFSKLDDAPLHFPQALRVLVQCIGAGLQECRPIQRQRRASVPMVSPDATRLRSLKESVSLLVLHAVEPKFYTLLMLAPTLVCILRATAPRYMDAPCGEPVASLCDDLTGMLAYLMANMTLQSHTLTLLHNMHGAMPTPDPLVQSRLCVALYIPLLEQLMRLLQTRPLGRPSLDLVADILELTSNESMRDPLLQKRIFELADILVGAPTRILSSRAQSQATVALERNILHGFSVPQTLPDVLRFCERAKHFVLTENADETFLRIVVYHSYMHHERNLHAALCLEYMRNHWPNLVPDHDADLADYSTLWENVMTSQRSFLHRLTHEHWRQWQCKPSPRALAMLIVHKRLSAWYNALVEHSTLRNARYAQDTREDITYLLRTWYDLRQNNQLTDLNTRIWQLDPTEGPCRARIKLWSVPDHNPSDPLTLRRTPSPPIHTSEQDARLLPEEFDVGTSSQDEISAPNASSLRNGNVPEVVVDELTEPVEYYEDKIRWILRTLQAGDTVEGIFNTARVVGVDVQPSLFLIGTHHLYLLDNFFYRPNGEIVNFADAPHEERDMLILAAGMALLPDVNEPVRVWRWDLLKHYLHRAWLHRRTALELFFTDGQSCLLVLPSHEHISRLSDLIRLKMPQAHAASEALIESITDLATTSTRLPLRRPFGRATTAWQERRLSNAEYLMILNTLAGRTMNDLAQFPVFPWVLADYDSTDLDLKRPSTFRQLDKPMGAQQAERQAEFIERYEQLQQVQMEPFHYGTHYSTATSVCAFLIRVHPFANILKELQGGNFDLPDRLFASVRDTWISASERSCADVRELIPEFYFLPEMFTNANHFVFGTTQAGKDVDDVELPPWAHGDPFLFIQKHREALESDYVSAHLHEWIDLIFGYKASGQEAVASTNVFHPMSYAHAVDLEGIDSLLERQAAAQVVHNFGQTPAQLFNRPHPPRLAARPLEPWQNGADMLLYPRLLIQSRAPVAHVPGPVHRIDGPSDSLYASTREHVLLREAELTLSYGYMDNSVRFLKLDGRPVAMLEHATVGRITCMEALRHMVVFGSDDGMVHMYSLQLPNPRLEIRAALNGHTAAVITMATSTSWSIMVTGSKDHTVMQWDLNRCRFIRQLEGPDQPVEHVAIDDKKGWIAAAAGTSVWIWSINGVLLVQQSTRSATYHPLSSMTFICRDYHIGKLGVLVTGHCGLIVLWDIVSQHERAFAPRWRLSKLAIFPMRDQEEVSITALRASSSSLLSVGDSCGRLYSWNLPGASVPLAIPDDKCYGGCQRHFGFLDKKRTCQGCGGWFCQRCSSSYVGGQLRLCLNCAGFLGSRGMSL</sequence>
<dbReference type="SMART" id="SM00320">
    <property type="entry name" value="WD40"/>
    <property type="match status" value="4"/>
</dbReference>
<dbReference type="PROSITE" id="PS50197">
    <property type="entry name" value="BEACH"/>
    <property type="match status" value="1"/>
</dbReference>
<dbReference type="SUPFAM" id="SSF57903">
    <property type="entry name" value="FYVE/PHD zinc finger"/>
    <property type="match status" value="1"/>
</dbReference>
<dbReference type="PANTHER" id="PTHR46108">
    <property type="entry name" value="BLUE CHEESE"/>
    <property type="match status" value="1"/>
</dbReference>
<accession>A0A1M8A4P6</accession>
<dbReference type="InterPro" id="IPR036322">
    <property type="entry name" value="WD40_repeat_dom_sf"/>
</dbReference>
<dbReference type="CDD" id="cd01201">
    <property type="entry name" value="PH_BEACH"/>
    <property type="match status" value="1"/>
</dbReference>
<keyword evidence="12" id="KW-1185">Reference proteome</keyword>
<dbReference type="PROSITE" id="PS50294">
    <property type="entry name" value="WD_REPEATS_REGION"/>
    <property type="match status" value="1"/>
</dbReference>
<keyword evidence="2" id="KW-0479">Metal-binding</keyword>
<evidence type="ECO:0000313" key="11">
    <source>
        <dbReference type="EMBL" id="SHO77391.1"/>
    </source>
</evidence>
<evidence type="ECO:0000259" key="10">
    <source>
        <dbReference type="PROSITE" id="PS51783"/>
    </source>
</evidence>
<reference evidence="12" key="1">
    <citation type="journal article" date="2017" name="Nucleic Acids Res.">
        <title>Proteogenomics produces comprehensive and highly accurate protein-coding gene annotation in a complete genome assembly of Malassezia sympodialis.</title>
        <authorList>
            <person name="Zhu Y."/>
            <person name="Engstroem P.G."/>
            <person name="Tellgren-Roth C."/>
            <person name="Baudo C.D."/>
            <person name="Kennell J.C."/>
            <person name="Sun S."/>
            <person name="Billmyre R.B."/>
            <person name="Schroeder M.S."/>
            <person name="Andersson A."/>
            <person name="Holm T."/>
            <person name="Sigurgeirsson B."/>
            <person name="Wu G."/>
            <person name="Sankaranarayanan S.R."/>
            <person name="Siddharthan R."/>
            <person name="Sanyal K."/>
            <person name="Lundeberg J."/>
            <person name="Nystedt B."/>
            <person name="Boekhout T."/>
            <person name="Dawson T.L. Jr."/>
            <person name="Heitman J."/>
            <person name="Scheynius A."/>
            <person name="Lehtioe J."/>
        </authorList>
    </citation>
    <scope>NUCLEOTIDE SEQUENCE [LARGE SCALE GENOMIC DNA]</scope>
    <source>
        <strain evidence="12">ATCC 42132</strain>
    </source>
</reference>
<dbReference type="InterPro" id="IPR011011">
    <property type="entry name" value="Znf_FYVE_PHD"/>
</dbReference>
<dbReference type="SUPFAM" id="SSF50978">
    <property type="entry name" value="WD40 repeat-like"/>
    <property type="match status" value="1"/>
</dbReference>
<evidence type="ECO:0000256" key="3">
    <source>
        <dbReference type="ARBA" id="ARBA00022737"/>
    </source>
</evidence>
<dbReference type="Proteomes" id="UP000186303">
    <property type="component" value="Chromosome 3"/>
</dbReference>
<dbReference type="PROSITE" id="PS50082">
    <property type="entry name" value="WD_REPEATS_2"/>
    <property type="match status" value="1"/>
</dbReference>
<keyword evidence="1 8" id="KW-0853">WD repeat</keyword>
<dbReference type="SUPFAM" id="SSF81837">
    <property type="entry name" value="BEACH domain"/>
    <property type="match status" value="1"/>
</dbReference>
<dbReference type="InterPro" id="IPR036372">
    <property type="entry name" value="BEACH_dom_sf"/>
</dbReference>
<evidence type="ECO:0000256" key="8">
    <source>
        <dbReference type="PROSITE-ProRule" id="PRU00221"/>
    </source>
</evidence>
<feature type="domain" description="BEACH-type PH" evidence="10">
    <location>
        <begin position="1457"/>
        <end position="1583"/>
    </location>
</feature>
<dbReference type="PROSITE" id="PS51783">
    <property type="entry name" value="PH_BEACH"/>
    <property type="match status" value="1"/>
</dbReference>
<dbReference type="SUPFAM" id="SSF49899">
    <property type="entry name" value="Concanavalin A-like lectins/glucanases"/>
    <property type="match status" value="1"/>
</dbReference>
<keyword evidence="5" id="KW-0862">Zinc</keyword>
<evidence type="ECO:0000256" key="6">
    <source>
        <dbReference type="ARBA" id="ARBA00054699"/>
    </source>
</evidence>
<dbReference type="OrthoDB" id="26681at2759"/>
<dbReference type="SUPFAM" id="SSF50729">
    <property type="entry name" value="PH domain-like"/>
    <property type="match status" value="1"/>
</dbReference>
<keyword evidence="4" id="KW-0863">Zinc-finger</keyword>
<dbReference type="Gene3D" id="3.30.40.10">
    <property type="entry name" value="Zinc/RING finger domain, C3HC4 (zinc finger)"/>
    <property type="match status" value="1"/>
</dbReference>
<evidence type="ECO:0000256" key="7">
    <source>
        <dbReference type="ARBA" id="ARBA00073334"/>
    </source>
</evidence>
<dbReference type="InterPro" id="IPR001680">
    <property type="entry name" value="WD40_rpt"/>
</dbReference>
<evidence type="ECO:0000259" key="9">
    <source>
        <dbReference type="PROSITE" id="PS50197"/>
    </source>
</evidence>
<dbReference type="CDD" id="cd06071">
    <property type="entry name" value="Beach"/>
    <property type="match status" value="1"/>
</dbReference>
<evidence type="ECO:0000256" key="5">
    <source>
        <dbReference type="ARBA" id="ARBA00022833"/>
    </source>
</evidence>
<evidence type="ECO:0000256" key="2">
    <source>
        <dbReference type="ARBA" id="ARBA00022723"/>
    </source>
</evidence>
<dbReference type="VEuPathDB" id="FungiDB:MSYG_1731"/>